<evidence type="ECO:0000256" key="4">
    <source>
        <dbReference type="PROSITE-ProRule" id="PRU00124"/>
    </source>
</evidence>
<keyword evidence="8" id="KW-1185">Reference proteome</keyword>
<dbReference type="OrthoDB" id="9644116at2759"/>
<comment type="caution">
    <text evidence="4">Lacks conserved residue(s) required for the propagation of feature annotation.</text>
</comment>
<gene>
    <name evidence="7" type="primary">RvY_14985-1</name>
    <name evidence="7" type="synonym">RvY_14985.1</name>
    <name evidence="7" type="ORF">RvY_14985</name>
</gene>
<dbReference type="InterPro" id="IPR026823">
    <property type="entry name" value="cEGF"/>
</dbReference>
<evidence type="ECO:0000259" key="6">
    <source>
        <dbReference type="Pfam" id="PF12662"/>
    </source>
</evidence>
<dbReference type="PANTHER" id="PTHR24034">
    <property type="entry name" value="EGF-LIKE DOMAIN-CONTAINING PROTEIN"/>
    <property type="match status" value="1"/>
</dbReference>
<proteinExistence type="predicted"/>
<protein>
    <recommendedName>
        <fullName evidence="6">Complement Clr-like EGF domain-containing protein</fullName>
    </recommendedName>
</protein>
<dbReference type="Gene3D" id="2.10.25.10">
    <property type="entry name" value="Laminin"/>
    <property type="match status" value="2"/>
</dbReference>
<keyword evidence="1" id="KW-0245">EGF-like domain</keyword>
<reference evidence="7 8" key="1">
    <citation type="journal article" date="2016" name="Nat. Commun.">
        <title>Extremotolerant tardigrade genome and improved radiotolerance of human cultured cells by tardigrade-unique protein.</title>
        <authorList>
            <person name="Hashimoto T."/>
            <person name="Horikawa D.D."/>
            <person name="Saito Y."/>
            <person name="Kuwahara H."/>
            <person name="Kozuka-Hata H."/>
            <person name="Shin-I T."/>
            <person name="Minakuchi Y."/>
            <person name="Ohishi K."/>
            <person name="Motoyama A."/>
            <person name="Aizu T."/>
            <person name="Enomoto A."/>
            <person name="Kondo K."/>
            <person name="Tanaka S."/>
            <person name="Hara Y."/>
            <person name="Koshikawa S."/>
            <person name="Sagara H."/>
            <person name="Miura T."/>
            <person name="Yokobori S."/>
            <person name="Miyagawa K."/>
            <person name="Suzuki Y."/>
            <person name="Kubo T."/>
            <person name="Oyama M."/>
            <person name="Kohara Y."/>
            <person name="Fujiyama A."/>
            <person name="Arakawa K."/>
            <person name="Katayama T."/>
            <person name="Toyoda A."/>
            <person name="Kunieda T."/>
        </authorList>
    </citation>
    <scope>NUCLEOTIDE SEQUENCE [LARGE SCALE GENOMIC DNA]</scope>
    <source>
        <strain evidence="7 8">YOKOZUNA-1</strain>
    </source>
</reference>
<dbReference type="PROSITE" id="PS50068">
    <property type="entry name" value="LDLRA_2"/>
    <property type="match status" value="1"/>
</dbReference>
<feature type="domain" description="Complement Clr-like EGF" evidence="6">
    <location>
        <begin position="214"/>
        <end position="237"/>
    </location>
</feature>
<dbReference type="InterPro" id="IPR050751">
    <property type="entry name" value="ECM_structural_protein"/>
</dbReference>
<evidence type="ECO:0000256" key="1">
    <source>
        <dbReference type="ARBA" id="ARBA00022536"/>
    </source>
</evidence>
<evidence type="ECO:0000256" key="3">
    <source>
        <dbReference type="ARBA" id="ARBA00023157"/>
    </source>
</evidence>
<dbReference type="Pfam" id="PF12662">
    <property type="entry name" value="cEGF"/>
    <property type="match status" value="1"/>
</dbReference>
<sequence length="356" mass="38987">MKRRSRDNLLVSVALLLTLSSLLPLSEGASLLNALGSKESFLLRLLYGPSWAALTHLHSFRMNFVGFQCDKTEDCITGHCADDGKNVKRCVCAPDEVDHPVAVIRGVQFEWKICLKKRSYGQKCLVDKQCSAKAGNSFCEGVSAASAGQCVCEDYFKPININGVLACTPDRLGGQCAQDDDCSAIKILSDEGRVINVPTIHSVCQRPDNGTDQSTRCTCPPGFENSTDGLACQDINECASQYPDGPCAVNGRDNPAVLCVNRPGSYECKCQYKFGIQNGNGDHGICCEAGFFPCRSGSRCFRLEEFCNGVPDCLDDCSDEKMYFCNFNDVYPAPDYRLYPQCLLDNVAPFTSNIRQ</sequence>
<evidence type="ECO:0000256" key="2">
    <source>
        <dbReference type="ARBA" id="ARBA00022737"/>
    </source>
</evidence>
<feature type="chain" id="PRO_5008898810" description="Complement Clr-like EGF domain-containing protein" evidence="5">
    <location>
        <begin position="29"/>
        <end position="356"/>
    </location>
</feature>
<comment type="caution">
    <text evidence="7">The sequence shown here is derived from an EMBL/GenBank/DDBJ whole genome shotgun (WGS) entry which is preliminary data.</text>
</comment>
<keyword evidence="2" id="KW-0677">Repeat</keyword>
<accession>A0A1D1VT79</accession>
<dbReference type="PANTHER" id="PTHR24034:SF89">
    <property type="entry name" value="COMPLEMENT COMPONENT C1Q RECEPTOR"/>
    <property type="match status" value="1"/>
</dbReference>
<dbReference type="EMBL" id="BDGG01000011">
    <property type="protein sequence ID" value="GAV04755.1"/>
    <property type="molecule type" value="Genomic_DNA"/>
</dbReference>
<evidence type="ECO:0000313" key="8">
    <source>
        <dbReference type="Proteomes" id="UP000186922"/>
    </source>
</evidence>
<dbReference type="STRING" id="947166.A0A1D1VT79"/>
<dbReference type="Proteomes" id="UP000186922">
    <property type="component" value="Unassembled WGS sequence"/>
</dbReference>
<dbReference type="AlphaFoldDB" id="A0A1D1VT79"/>
<dbReference type="SUPFAM" id="SSF57196">
    <property type="entry name" value="EGF/Laminin"/>
    <property type="match status" value="1"/>
</dbReference>
<dbReference type="CDD" id="cd00054">
    <property type="entry name" value="EGF_CA"/>
    <property type="match status" value="1"/>
</dbReference>
<name>A0A1D1VT79_RAMVA</name>
<evidence type="ECO:0000256" key="5">
    <source>
        <dbReference type="SAM" id="SignalP"/>
    </source>
</evidence>
<organism evidence="7 8">
    <name type="scientific">Ramazzottius varieornatus</name>
    <name type="common">Water bear</name>
    <name type="synonym">Tardigrade</name>
    <dbReference type="NCBI Taxonomy" id="947166"/>
    <lineage>
        <taxon>Eukaryota</taxon>
        <taxon>Metazoa</taxon>
        <taxon>Ecdysozoa</taxon>
        <taxon>Tardigrada</taxon>
        <taxon>Eutardigrada</taxon>
        <taxon>Parachela</taxon>
        <taxon>Hypsibioidea</taxon>
        <taxon>Ramazzottiidae</taxon>
        <taxon>Ramazzottius</taxon>
    </lineage>
</organism>
<keyword evidence="3" id="KW-1015">Disulfide bond</keyword>
<keyword evidence="5" id="KW-0732">Signal</keyword>
<evidence type="ECO:0000313" key="7">
    <source>
        <dbReference type="EMBL" id="GAV04755.1"/>
    </source>
</evidence>
<feature type="signal peptide" evidence="5">
    <location>
        <begin position="1"/>
        <end position="28"/>
    </location>
</feature>
<dbReference type="InterPro" id="IPR002172">
    <property type="entry name" value="LDrepeatLR_classA_rpt"/>
</dbReference>